<dbReference type="Pfam" id="PF06757">
    <property type="entry name" value="Ins_allergen_rp"/>
    <property type="match status" value="1"/>
</dbReference>
<dbReference type="OrthoDB" id="7882129at2759"/>
<reference evidence="1" key="1">
    <citation type="submission" date="2021-09" db="EMBL/GenBank/DDBJ databases">
        <authorList>
            <person name="Martin H S."/>
        </authorList>
    </citation>
    <scope>NUCLEOTIDE SEQUENCE</scope>
</reference>
<name>A0A8J2QPL4_9NEOP</name>
<dbReference type="PANTHER" id="PTHR21163">
    <property type="entry name" value="PROTEIN G12"/>
    <property type="match status" value="1"/>
</dbReference>
<evidence type="ECO:0000313" key="2">
    <source>
        <dbReference type="Proteomes" id="UP000789524"/>
    </source>
</evidence>
<dbReference type="PANTHER" id="PTHR21163:SF1">
    <property type="entry name" value="PROTEIN G12"/>
    <property type="match status" value="1"/>
</dbReference>
<protein>
    <submittedName>
        <fullName evidence="1">(African queen) hypothetical protein</fullName>
    </submittedName>
</protein>
<sequence length="236" mass="27360">MSIRNDSRWAAPERQPAVTCLSVQLIELITQLETPSLHLGPKHRDNHCYYTLSTVIKGPLDPLYLKDQLFQEDEHINKAMRFVGFLISPKFKEIIWEIEDMNEFQEAYAFLEEKGYDMKFVIDAINSDLNLPPFKPQPIERYDSGVSGFLAAVMGSVPIEDVKTLFKNKLENNAEFKGLFEIVSSSEFKDILKRMSRNAKFSEFKNTFESYGVDFEFVCEILKEVYTDYDGIFCDQ</sequence>
<dbReference type="InterPro" id="IPR010629">
    <property type="entry name" value="Ins_allergen"/>
</dbReference>
<keyword evidence="2" id="KW-1185">Reference proteome</keyword>
<evidence type="ECO:0000313" key="1">
    <source>
        <dbReference type="EMBL" id="CAG9566877.1"/>
    </source>
</evidence>
<dbReference type="EMBL" id="CAKASE010000057">
    <property type="protein sequence ID" value="CAG9566877.1"/>
    <property type="molecule type" value="Genomic_DNA"/>
</dbReference>
<gene>
    <name evidence="1" type="ORF">DCHRY22_LOCUS7453</name>
</gene>
<dbReference type="Proteomes" id="UP000789524">
    <property type="component" value="Unassembled WGS sequence"/>
</dbReference>
<comment type="caution">
    <text evidence="1">The sequence shown here is derived from an EMBL/GenBank/DDBJ whole genome shotgun (WGS) entry which is preliminary data.</text>
</comment>
<accession>A0A8J2QPL4</accession>
<proteinExistence type="predicted"/>
<organism evidence="1 2">
    <name type="scientific">Danaus chrysippus</name>
    <name type="common">African queen</name>
    <dbReference type="NCBI Taxonomy" id="151541"/>
    <lineage>
        <taxon>Eukaryota</taxon>
        <taxon>Metazoa</taxon>
        <taxon>Ecdysozoa</taxon>
        <taxon>Arthropoda</taxon>
        <taxon>Hexapoda</taxon>
        <taxon>Insecta</taxon>
        <taxon>Pterygota</taxon>
        <taxon>Neoptera</taxon>
        <taxon>Endopterygota</taxon>
        <taxon>Lepidoptera</taxon>
        <taxon>Glossata</taxon>
        <taxon>Ditrysia</taxon>
        <taxon>Papilionoidea</taxon>
        <taxon>Nymphalidae</taxon>
        <taxon>Danainae</taxon>
        <taxon>Danaini</taxon>
        <taxon>Danaina</taxon>
        <taxon>Danaus</taxon>
        <taxon>Anosia</taxon>
    </lineage>
</organism>
<dbReference type="AlphaFoldDB" id="A0A8J2QPL4"/>